<dbReference type="Proteomes" id="UP001604277">
    <property type="component" value="Unassembled WGS sequence"/>
</dbReference>
<keyword evidence="1" id="KW-0732">Signal</keyword>
<gene>
    <name evidence="2" type="ORF">Fot_14869</name>
</gene>
<keyword evidence="3" id="KW-1185">Reference proteome</keyword>
<feature type="signal peptide" evidence="1">
    <location>
        <begin position="1"/>
        <end position="29"/>
    </location>
</feature>
<proteinExistence type="predicted"/>
<comment type="caution">
    <text evidence="2">The sequence shown here is derived from an EMBL/GenBank/DDBJ whole genome shotgun (WGS) entry which is preliminary data.</text>
</comment>
<sequence>MKAAVILNIRKTSFFFLFDALLLISSLASQKLGFCSEEQEKEEHEKDIPVIQMATLRGLHDSTTPSSWNSLEIDTPARCAVAEHNKKGLELQEGLNARVLSECIA</sequence>
<protein>
    <submittedName>
        <fullName evidence="2">Uncharacterized protein</fullName>
    </submittedName>
</protein>
<evidence type="ECO:0000313" key="2">
    <source>
        <dbReference type="EMBL" id="KAL2545636.1"/>
    </source>
</evidence>
<reference evidence="3" key="1">
    <citation type="submission" date="2024-07" db="EMBL/GenBank/DDBJ databases">
        <title>Two chromosome-level genome assemblies of Korean endemic species Abeliophyllum distichum and Forsythia ovata (Oleaceae).</title>
        <authorList>
            <person name="Jang H."/>
        </authorList>
    </citation>
    <scope>NUCLEOTIDE SEQUENCE [LARGE SCALE GENOMIC DNA]</scope>
</reference>
<feature type="chain" id="PRO_5044777394" evidence="1">
    <location>
        <begin position="30"/>
        <end position="105"/>
    </location>
</feature>
<evidence type="ECO:0000313" key="3">
    <source>
        <dbReference type="Proteomes" id="UP001604277"/>
    </source>
</evidence>
<accession>A0ABD1W7J3</accession>
<dbReference type="EMBL" id="JBFOLJ010000004">
    <property type="protein sequence ID" value="KAL2545636.1"/>
    <property type="molecule type" value="Genomic_DNA"/>
</dbReference>
<organism evidence="2 3">
    <name type="scientific">Forsythia ovata</name>
    <dbReference type="NCBI Taxonomy" id="205694"/>
    <lineage>
        <taxon>Eukaryota</taxon>
        <taxon>Viridiplantae</taxon>
        <taxon>Streptophyta</taxon>
        <taxon>Embryophyta</taxon>
        <taxon>Tracheophyta</taxon>
        <taxon>Spermatophyta</taxon>
        <taxon>Magnoliopsida</taxon>
        <taxon>eudicotyledons</taxon>
        <taxon>Gunneridae</taxon>
        <taxon>Pentapetalae</taxon>
        <taxon>asterids</taxon>
        <taxon>lamiids</taxon>
        <taxon>Lamiales</taxon>
        <taxon>Oleaceae</taxon>
        <taxon>Forsythieae</taxon>
        <taxon>Forsythia</taxon>
    </lineage>
</organism>
<name>A0ABD1W7J3_9LAMI</name>
<evidence type="ECO:0000256" key="1">
    <source>
        <dbReference type="SAM" id="SignalP"/>
    </source>
</evidence>
<dbReference type="AlphaFoldDB" id="A0ABD1W7J3"/>